<keyword evidence="2" id="KW-0677">Repeat</keyword>
<evidence type="ECO:0000256" key="5">
    <source>
        <dbReference type="SAM" id="Phobius"/>
    </source>
</evidence>
<comment type="caution">
    <text evidence="4">Lacks conserved residue(s) required for the propagation of feature annotation.</text>
</comment>
<dbReference type="Gene3D" id="2.130.10.10">
    <property type="entry name" value="YVTN repeat-like/Quinoprotein amine dehydrogenase"/>
    <property type="match status" value="1"/>
</dbReference>
<dbReference type="AlphaFoldDB" id="A0A813YYA7"/>
<evidence type="ECO:0000256" key="3">
    <source>
        <dbReference type="ARBA" id="ARBA00023157"/>
    </source>
</evidence>
<evidence type="ECO:0000313" key="8">
    <source>
        <dbReference type="EMBL" id="CAF0891719.1"/>
    </source>
</evidence>
<feature type="chain" id="PRO_5032501779" description="EGF-like domain-containing protein" evidence="6">
    <location>
        <begin position="20"/>
        <end position="622"/>
    </location>
</feature>
<feature type="disulfide bond" evidence="4">
    <location>
        <begin position="441"/>
        <end position="451"/>
    </location>
</feature>
<dbReference type="CDD" id="cd00054">
    <property type="entry name" value="EGF_CA"/>
    <property type="match status" value="1"/>
</dbReference>
<feature type="signal peptide" evidence="6">
    <location>
        <begin position="1"/>
        <end position="19"/>
    </location>
</feature>
<keyword evidence="5" id="KW-0472">Membrane</keyword>
<dbReference type="SMART" id="SM00181">
    <property type="entry name" value="EGF"/>
    <property type="match status" value="3"/>
</dbReference>
<dbReference type="SUPFAM" id="SSF50998">
    <property type="entry name" value="Quinoprotein alcohol dehydrogenase-like"/>
    <property type="match status" value="1"/>
</dbReference>
<reference evidence="8" key="1">
    <citation type="submission" date="2021-02" db="EMBL/GenBank/DDBJ databases">
        <authorList>
            <person name="Nowell W R."/>
        </authorList>
    </citation>
    <scope>NUCLEOTIDE SEQUENCE</scope>
    <source>
        <strain evidence="8">Ploen Becks lab</strain>
    </source>
</reference>
<dbReference type="PROSITE" id="PS50026">
    <property type="entry name" value="EGF_3"/>
    <property type="match status" value="3"/>
</dbReference>
<feature type="domain" description="EGF-like" evidence="7">
    <location>
        <begin position="475"/>
        <end position="519"/>
    </location>
</feature>
<feature type="transmembrane region" description="Helical" evidence="5">
    <location>
        <begin position="575"/>
        <end position="598"/>
    </location>
</feature>
<keyword evidence="9" id="KW-1185">Reference proteome</keyword>
<feature type="domain" description="EGF-like" evidence="7">
    <location>
        <begin position="521"/>
        <end position="557"/>
    </location>
</feature>
<feature type="domain" description="EGF-like" evidence="7">
    <location>
        <begin position="437"/>
        <end position="473"/>
    </location>
</feature>
<dbReference type="InterPro" id="IPR011047">
    <property type="entry name" value="Quinoprotein_ADH-like_sf"/>
</dbReference>
<dbReference type="OrthoDB" id="286301at2759"/>
<dbReference type="Proteomes" id="UP000663879">
    <property type="component" value="Unassembled WGS sequence"/>
</dbReference>
<dbReference type="PANTHER" id="PTHR24049">
    <property type="entry name" value="CRUMBS FAMILY MEMBER"/>
    <property type="match status" value="1"/>
</dbReference>
<keyword evidence="5" id="KW-1133">Transmembrane helix</keyword>
<evidence type="ECO:0000259" key="7">
    <source>
        <dbReference type="PROSITE" id="PS50026"/>
    </source>
</evidence>
<accession>A0A813YYA7</accession>
<gene>
    <name evidence="8" type="ORF">OXX778_LOCUS10946</name>
</gene>
<dbReference type="Gene3D" id="2.10.25.10">
    <property type="entry name" value="Laminin"/>
    <property type="match status" value="2"/>
</dbReference>
<keyword evidence="6" id="KW-0732">Signal</keyword>
<organism evidence="8 9">
    <name type="scientific">Brachionus calyciflorus</name>
    <dbReference type="NCBI Taxonomy" id="104777"/>
    <lineage>
        <taxon>Eukaryota</taxon>
        <taxon>Metazoa</taxon>
        <taxon>Spiralia</taxon>
        <taxon>Gnathifera</taxon>
        <taxon>Rotifera</taxon>
        <taxon>Eurotatoria</taxon>
        <taxon>Monogononta</taxon>
        <taxon>Pseudotrocha</taxon>
        <taxon>Ploima</taxon>
        <taxon>Brachionidae</taxon>
        <taxon>Brachionus</taxon>
    </lineage>
</organism>
<keyword evidence="5" id="KW-0812">Transmembrane</keyword>
<comment type="caution">
    <text evidence="8">The sequence shown here is derived from an EMBL/GenBank/DDBJ whole genome shotgun (WGS) entry which is preliminary data.</text>
</comment>
<dbReference type="InterPro" id="IPR051022">
    <property type="entry name" value="Notch_Cell-Fate_Det"/>
</dbReference>
<evidence type="ECO:0000256" key="6">
    <source>
        <dbReference type="SAM" id="SignalP"/>
    </source>
</evidence>
<evidence type="ECO:0000256" key="1">
    <source>
        <dbReference type="ARBA" id="ARBA00022536"/>
    </source>
</evidence>
<protein>
    <recommendedName>
        <fullName evidence="7">EGF-like domain-containing protein</fullName>
    </recommendedName>
</protein>
<evidence type="ECO:0000313" key="9">
    <source>
        <dbReference type="Proteomes" id="UP000663879"/>
    </source>
</evidence>
<sequence length="622" mass="70189">MVLNLFFLILLRQILIFRSEELYVTGSDDHYIKIWNYSSVLLFKNICGNVTALGIDYSSNLIIAGTSNGKVVGLDVEKNTIKFDNGNEVHKVNSILVINSTHFLAGYNGFIILWSIPEMSLIKRINDTRFGTIGEMKNLTEKNLVLIVNVETKMIIFSLDNLAILQLNDIIEQGYSFDIINSSFIFAPCEIKIANDICLYSLKSDYSLIKSDLVDFRQVDFPSLKILNETIGIYSTSDGKFGNVNFKYKTLIKQYNVSSIILCIEILNDIIVVGHQNGSISYFNKINLDFIKTLSGKISGSSITVIKKFASSFSIQNLVLTTNGFARTTTTTPKITKETSMNIEYAVSNTNSPVQKFSYSITTSFSNGLFLFNRNLITYTEASDKILTTTNKVIEDTNSVIVTSFSTEKTKSFLSPNIYFNKMNLKEIIELFKSKIDLSNCITNCSGNGYCKLVENIKLICECFTNFSGPKCEINTLPCFSNKCRNNASCINNLHDKTYDCQCVSGYNNKSYFYGTYCENKIDLCENETCSKNGICVDTGNEVKCKCFSKFSGNNCEIESNELNFIKNFIRTSSLIAIIILGMTFCLTFLSDLSKLFIKEKPNKRNNQSRGIYKFQRINYVN</sequence>
<dbReference type="InterPro" id="IPR000742">
    <property type="entry name" value="EGF"/>
</dbReference>
<keyword evidence="3 4" id="KW-1015">Disulfide bond</keyword>
<dbReference type="InterPro" id="IPR015943">
    <property type="entry name" value="WD40/YVTN_repeat-like_dom_sf"/>
</dbReference>
<dbReference type="SUPFAM" id="SSF57196">
    <property type="entry name" value="EGF/Laminin"/>
    <property type="match status" value="1"/>
</dbReference>
<keyword evidence="1 4" id="KW-0245">EGF-like domain</keyword>
<proteinExistence type="predicted"/>
<feature type="disulfide bond" evidence="4">
    <location>
        <begin position="463"/>
        <end position="472"/>
    </location>
</feature>
<evidence type="ECO:0000256" key="4">
    <source>
        <dbReference type="PROSITE-ProRule" id="PRU00076"/>
    </source>
</evidence>
<evidence type="ECO:0000256" key="2">
    <source>
        <dbReference type="ARBA" id="ARBA00022737"/>
    </source>
</evidence>
<dbReference type="EMBL" id="CAJNOC010001794">
    <property type="protein sequence ID" value="CAF0891719.1"/>
    <property type="molecule type" value="Genomic_DNA"/>
</dbReference>
<feature type="disulfide bond" evidence="4">
    <location>
        <begin position="547"/>
        <end position="556"/>
    </location>
</feature>
<name>A0A813YYA7_9BILA</name>
<dbReference type="PROSITE" id="PS00022">
    <property type="entry name" value="EGF_1"/>
    <property type="match status" value="2"/>
</dbReference>
<feature type="disulfide bond" evidence="4">
    <location>
        <begin position="484"/>
        <end position="501"/>
    </location>
</feature>